<feature type="compositionally biased region" description="Polar residues" evidence="1">
    <location>
        <begin position="144"/>
        <end position="154"/>
    </location>
</feature>
<evidence type="ECO:0000313" key="2">
    <source>
        <dbReference type="EMBL" id="KHJ87542.1"/>
    </source>
</evidence>
<feature type="region of interest" description="Disordered" evidence="1">
    <location>
        <begin position="1"/>
        <end position="25"/>
    </location>
</feature>
<reference evidence="2 3" key="1">
    <citation type="submission" date="2014-03" db="EMBL/GenBank/DDBJ databases">
        <title>Draft genome of the hookworm Oesophagostomum dentatum.</title>
        <authorList>
            <person name="Mitreva M."/>
        </authorList>
    </citation>
    <scope>NUCLEOTIDE SEQUENCE [LARGE SCALE GENOMIC DNA]</scope>
    <source>
        <strain evidence="2 3">OD-Hann</strain>
    </source>
</reference>
<keyword evidence="3" id="KW-1185">Reference proteome</keyword>
<gene>
    <name evidence="2" type="ORF">OESDEN_12682</name>
</gene>
<dbReference type="Proteomes" id="UP000053660">
    <property type="component" value="Unassembled WGS sequence"/>
</dbReference>
<dbReference type="AlphaFoldDB" id="A0A0B1SVJ7"/>
<protein>
    <submittedName>
        <fullName evidence="2">Uncharacterized protein</fullName>
    </submittedName>
</protein>
<organism evidence="2 3">
    <name type="scientific">Oesophagostomum dentatum</name>
    <name type="common">Nodular worm</name>
    <dbReference type="NCBI Taxonomy" id="61180"/>
    <lineage>
        <taxon>Eukaryota</taxon>
        <taxon>Metazoa</taxon>
        <taxon>Ecdysozoa</taxon>
        <taxon>Nematoda</taxon>
        <taxon>Chromadorea</taxon>
        <taxon>Rhabditida</taxon>
        <taxon>Rhabditina</taxon>
        <taxon>Rhabditomorpha</taxon>
        <taxon>Strongyloidea</taxon>
        <taxon>Strongylidae</taxon>
        <taxon>Oesophagostomum</taxon>
    </lineage>
</organism>
<proteinExistence type="predicted"/>
<evidence type="ECO:0000313" key="3">
    <source>
        <dbReference type="Proteomes" id="UP000053660"/>
    </source>
</evidence>
<evidence type="ECO:0000256" key="1">
    <source>
        <dbReference type="SAM" id="MobiDB-lite"/>
    </source>
</evidence>
<name>A0A0B1SVJ7_OESDE</name>
<feature type="region of interest" description="Disordered" evidence="1">
    <location>
        <begin position="137"/>
        <end position="163"/>
    </location>
</feature>
<sequence>MKLLDIAKAEERRKAAEERRDALWTANNERSKAKSIFGRTSRANSTTSWPSLPKSALTPRVRVATPIRKFNGVKKQILPSTSSSPENVPPVPPLIDLTIPNGLELPNRLFSNWSRISVPRLNVPVIVLGEKNTNNTRLSRKNGRSSNFSKGSEQSELEIITID</sequence>
<feature type="compositionally biased region" description="Basic and acidic residues" evidence="1">
    <location>
        <begin position="1"/>
        <end position="22"/>
    </location>
</feature>
<dbReference type="EMBL" id="KN557520">
    <property type="protein sequence ID" value="KHJ87542.1"/>
    <property type="molecule type" value="Genomic_DNA"/>
</dbReference>
<accession>A0A0B1SVJ7</accession>